<sequence length="142" mass="16307">MLNNRDRVCVIIAGSPIYSCHIISSEITFSILKAIMQCITDFTFNKTQSTTSSRVKTSCGQVDLNHVRNSQYTIIHTHSHRDTRTLARINAFKISEICDWMKLTALTDYLSFWVRNDVSSSSQIIHTDSEYWSIHSCFSLYS</sequence>
<dbReference type="WBParaSite" id="TREG1_77460.1">
    <property type="protein sequence ID" value="TREG1_77460.1"/>
    <property type="gene ID" value="TREG1_77460"/>
</dbReference>
<dbReference type="Proteomes" id="UP000050795">
    <property type="component" value="Unassembled WGS sequence"/>
</dbReference>
<reference evidence="1" key="1">
    <citation type="submission" date="2022-06" db="EMBL/GenBank/DDBJ databases">
        <authorList>
            <person name="Berger JAMES D."/>
            <person name="Berger JAMES D."/>
        </authorList>
    </citation>
    <scope>NUCLEOTIDE SEQUENCE [LARGE SCALE GENOMIC DNA]</scope>
</reference>
<evidence type="ECO:0000313" key="2">
    <source>
        <dbReference type="WBParaSite" id="TREG1_77460.1"/>
    </source>
</evidence>
<accession>A0AA85KCL4</accession>
<protein>
    <submittedName>
        <fullName evidence="2">Uncharacterized protein</fullName>
    </submittedName>
</protein>
<organism evidence="1 2">
    <name type="scientific">Trichobilharzia regenti</name>
    <name type="common">Nasal bird schistosome</name>
    <dbReference type="NCBI Taxonomy" id="157069"/>
    <lineage>
        <taxon>Eukaryota</taxon>
        <taxon>Metazoa</taxon>
        <taxon>Spiralia</taxon>
        <taxon>Lophotrochozoa</taxon>
        <taxon>Platyhelminthes</taxon>
        <taxon>Trematoda</taxon>
        <taxon>Digenea</taxon>
        <taxon>Strigeidida</taxon>
        <taxon>Schistosomatoidea</taxon>
        <taxon>Schistosomatidae</taxon>
        <taxon>Trichobilharzia</taxon>
    </lineage>
</organism>
<keyword evidence="1" id="KW-1185">Reference proteome</keyword>
<reference evidence="2" key="2">
    <citation type="submission" date="2023-11" db="UniProtKB">
        <authorList>
            <consortium name="WormBaseParasite"/>
        </authorList>
    </citation>
    <scope>IDENTIFICATION</scope>
</reference>
<dbReference type="AlphaFoldDB" id="A0AA85KCL4"/>
<proteinExistence type="predicted"/>
<evidence type="ECO:0000313" key="1">
    <source>
        <dbReference type="Proteomes" id="UP000050795"/>
    </source>
</evidence>
<name>A0AA85KCL4_TRIRE</name>